<dbReference type="PANTHER" id="PTHR43677">
    <property type="entry name" value="SHORT-CHAIN DEHYDROGENASE/REDUCTASE"/>
    <property type="match status" value="1"/>
</dbReference>
<reference evidence="2 3" key="2">
    <citation type="submission" date="2020-02" db="EMBL/GenBank/DDBJ databases">
        <title>The new genus of Enterobacteriales.</title>
        <authorList>
            <person name="Kim I.S."/>
        </authorList>
    </citation>
    <scope>NUCLEOTIDE SEQUENCE [LARGE SCALE GENOMIC DNA]</scope>
    <source>
        <strain evidence="2 3">SAP-6</strain>
    </source>
</reference>
<sequence length="317" mass="32863">MKAAIVVAAGQPPVFGDFRDPTPAPGKSLIRVTASSLSHITRNRASGKHYSADTALPFIPGIDGTGVTQDGQRVYFLLPEAPFGAMAEFCLVDDRHRIALPDSLDEDSAAAMAIPGMSSWAALVERANLRPGETVLINGATGASGRLAIQIAKHLGAGKIIATGRQTALFDDLKRLGADVTLPLVQDHDALEHAFKHEFQQGVDIVLDYLWGISAQTLVVAAAKAGPEGVPIRYVQIGSLSGANINLPGAALRSSALQLMGSGIGSVPFGRLLAAIQGVLAAATAAGFGIAVQSMPLADVAKAWAAEDNGARILLRP</sequence>
<dbReference type="SUPFAM" id="SSF51735">
    <property type="entry name" value="NAD(P)-binding Rossmann-fold domains"/>
    <property type="match status" value="1"/>
</dbReference>
<accession>A0A845SRT7</accession>
<feature type="domain" description="Enoyl reductase (ER)" evidence="1">
    <location>
        <begin position="10"/>
        <end position="264"/>
    </location>
</feature>
<dbReference type="InterPro" id="IPR036291">
    <property type="entry name" value="NAD(P)-bd_dom_sf"/>
</dbReference>
<dbReference type="Gene3D" id="3.40.50.720">
    <property type="entry name" value="NAD(P)-binding Rossmann-like Domain"/>
    <property type="match status" value="1"/>
</dbReference>
<dbReference type="Gene3D" id="3.90.180.10">
    <property type="entry name" value="Medium-chain alcohol dehydrogenases, catalytic domain"/>
    <property type="match status" value="1"/>
</dbReference>
<protein>
    <submittedName>
        <fullName evidence="2">Zinc-binding dehydrogenase</fullName>
    </submittedName>
</protein>
<dbReference type="Proteomes" id="UP000461443">
    <property type="component" value="Unassembled WGS sequence"/>
</dbReference>
<keyword evidence="3" id="KW-1185">Reference proteome</keyword>
<organism evidence="2 3">
    <name type="scientific">Acerihabitans arboris</name>
    <dbReference type="NCBI Taxonomy" id="2691583"/>
    <lineage>
        <taxon>Bacteria</taxon>
        <taxon>Pseudomonadati</taxon>
        <taxon>Pseudomonadota</taxon>
        <taxon>Gammaproteobacteria</taxon>
        <taxon>Enterobacterales</taxon>
        <taxon>Pectobacteriaceae</taxon>
        <taxon>Acerihabitans</taxon>
    </lineage>
</organism>
<dbReference type="GO" id="GO:0016491">
    <property type="term" value="F:oxidoreductase activity"/>
    <property type="evidence" value="ECO:0007669"/>
    <property type="project" value="InterPro"/>
</dbReference>
<dbReference type="InterPro" id="IPR013149">
    <property type="entry name" value="ADH-like_C"/>
</dbReference>
<evidence type="ECO:0000313" key="3">
    <source>
        <dbReference type="Proteomes" id="UP000461443"/>
    </source>
</evidence>
<dbReference type="AlphaFoldDB" id="A0A845SRT7"/>
<gene>
    <name evidence="2" type="ORF">GRH90_21740</name>
</gene>
<dbReference type="RefSeq" id="WP_162368071.1">
    <property type="nucleotide sequence ID" value="NZ_WUBS01000018.1"/>
</dbReference>
<proteinExistence type="predicted"/>
<comment type="caution">
    <text evidence="2">The sequence shown here is derived from an EMBL/GenBank/DDBJ whole genome shotgun (WGS) entry which is preliminary data.</text>
</comment>
<evidence type="ECO:0000259" key="1">
    <source>
        <dbReference type="SMART" id="SM00829"/>
    </source>
</evidence>
<dbReference type="InterPro" id="IPR011032">
    <property type="entry name" value="GroES-like_sf"/>
</dbReference>
<dbReference type="Pfam" id="PF00107">
    <property type="entry name" value="ADH_zinc_N"/>
    <property type="match status" value="1"/>
</dbReference>
<dbReference type="EMBL" id="WUBS01000018">
    <property type="protein sequence ID" value="NDL65358.1"/>
    <property type="molecule type" value="Genomic_DNA"/>
</dbReference>
<dbReference type="InterPro" id="IPR051397">
    <property type="entry name" value="Zn-ADH-like_protein"/>
</dbReference>
<evidence type="ECO:0000313" key="2">
    <source>
        <dbReference type="EMBL" id="NDL65358.1"/>
    </source>
</evidence>
<dbReference type="SUPFAM" id="SSF50129">
    <property type="entry name" value="GroES-like"/>
    <property type="match status" value="1"/>
</dbReference>
<dbReference type="PANTHER" id="PTHR43677:SF11">
    <property type="entry name" value="ZINC-CONTAINING ALCOHOL DEHYDROGENASE"/>
    <property type="match status" value="1"/>
</dbReference>
<reference evidence="2 3" key="1">
    <citation type="submission" date="2019-12" db="EMBL/GenBank/DDBJ databases">
        <authorList>
            <person name="Lee S.D."/>
        </authorList>
    </citation>
    <scope>NUCLEOTIDE SEQUENCE [LARGE SCALE GENOMIC DNA]</scope>
    <source>
        <strain evidence="2 3">SAP-6</strain>
    </source>
</reference>
<dbReference type="InterPro" id="IPR020843">
    <property type="entry name" value="ER"/>
</dbReference>
<name>A0A845SRT7_9GAMM</name>
<dbReference type="SMART" id="SM00829">
    <property type="entry name" value="PKS_ER"/>
    <property type="match status" value="1"/>
</dbReference>